<dbReference type="InterPro" id="IPR050951">
    <property type="entry name" value="Retrovirus_Pol_polyprotein"/>
</dbReference>
<evidence type="ECO:0000313" key="4">
    <source>
        <dbReference type="Proteomes" id="UP001234989"/>
    </source>
</evidence>
<sequence length="321" mass="36987">MVVQSTTQTVPAEPSTAAPSGSGIAIMSEATLETKTCDQIGHIRLPIQAKSYVIHGKNEDEHVEHLRIVLRILKDHELYAKLIKCEFWLRSIDFLGHITSCEGIQVDPKKQGDIFTDHKNLKYVFTQKDLILRQKICLELLKNYDMSFLYHLGKENVVEDSLSRLSMGSVTDVEDDNKELVRDVHRLDVKAKKDLDPVLVQLKKSVSKKAIQAFSQEGIVSFNIKYSIHPRDTKIYRDLREVYRWNGMKKNIVEFVAKCPNYRQVKVEHHKTERIPKRAIQMFTGHLGSFPGDPKSWQPWKGGKLAMNGPYNLYWPFREPS</sequence>
<accession>A0AAF0V1R0</accession>
<feature type="compositionally biased region" description="Polar residues" evidence="1">
    <location>
        <begin position="1"/>
        <end position="10"/>
    </location>
</feature>
<feature type="non-terminal residue" evidence="3">
    <location>
        <position position="321"/>
    </location>
</feature>
<feature type="domain" description="Integrase zinc-binding" evidence="2">
    <location>
        <begin position="227"/>
        <end position="266"/>
    </location>
</feature>
<dbReference type="SUPFAM" id="SSF56672">
    <property type="entry name" value="DNA/RNA polymerases"/>
    <property type="match status" value="1"/>
</dbReference>
<dbReference type="AlphaFoldDB" id="A0AAF0V1R0"/>
<dbReference type="InterPro" id="IPR041588">
    <property type="entry name" value="Integrase_H2C2"/>
</dbReference>
<dbReference type="Proteomes" id="UP001234989">
    <property type="component" value="Chromosome 11"/>
</dbReference>
<dbReference type="PANTHER" id="PTHR37984:SF5">
    <property type="entry name" value="PROTEIN NYNRIN-LIKE"/>
    <property type="match status" value="1"/>
</dbReference>
<dbReference type="InterPro" id="IPR043128">
    <property type="entry name" value="Rev_trsase/Diguanyl_cyclase"/>
</dbReference>
<dbReference type="Pfam" id="PF17921">
    <property type="entry name" value="Integrase_H2C2"/>
    <property type="match status" value="1"/>
</dbReference>
<proteinExistence type="predicted"/>
<protein>
    <recommendedName>
        <fullName evidence="2">Integrase zinc-binding domain-containing protein</fullName>
    </recommendedName>
</protein>
<dbReference type="PANTHER" id="PTHR37984">
    <property type="entry name" value="PROTEIN CBG26694"/>
    <property type="match status" value="1"/>
</dbReference>
<dbReference type="InterPro" id="IPR043502">
    <property type="entry name" value="DNA/RNA_pol_sf"/>
</dbReference>
<dbReference type="Gene3D" id="3.30.70.270">
    <property type="match status" value="1"/>
</dbReference>
<reference evidence="3" key="1">
    <citation type="submission" date="2023-08" db="EMBL/GenBank/DDBJ databases">
        <title>A de novo genome assembly of Solanum verrucosum Schlechtendal, a Mexican diploid species geographically isolated from the other diploid A-genome species in potato relatives.</title>
        <authorList>
            <person name="Hosaka K."/>
        </authorList>
    </citation>
    <scope>NUCLEOTIDE SEQUENCE</scope>
    <source>
        <tissue evidence="3">Young leaves</tissue>
    </source>
</reference>
<dbReference type="Gene3D" id="1.10.340.70">
    <property type="match status" value="1"/>
</dbReference>
<gene>
    <name evidence="3" type="ORF">MTR67_048506</name>
</gene>
<keyword evidence="4" id="KW-1185">Reference proteome</keyword>
<evidence type="ECO:0000313" key="3">
    <source>
        <dbReference type="EMBL" id="WMV55121.1"/>
    </source>
</evidence>
<evidence type="ECO:0000256" key="1">
    <source>
        <dbReference type="SAM" id="MobiDB-lite"/>
    </source>
</evidence>
<dbReference type="EMBL" id="CP133622">
    <property type="protein sequence ID" value="WMV55121.1"/>
    <property type="molecule type" value="Genomic_DNA"/>
</dbReference>
<organism evidence="3 4">
    <name type="scientific">Solanum verrucosum</name>
    <dbReference type="NCBI Taxonomy" id="315347"/>
    <lineage>
        <taxon>Eukaryota</taxon>
        <taxon>Viridiplantae</taxon>
        <taxon>Streptophyta</taxon>
        <taxon>Embryophyta</taxon>
        <taxon>Tracheophyta</taxon>
        <taxon>Spermatophyta</taxon>
        <taxon>Magnoliopsida</taxon>
        <taxon>eudicotyledons</taxon>
        <taxon>Gunneridae</taxon>
        <taxon>Pentapetalae</taxon>
        <taxon>asterids</taxon>
        <taxon>lamiids</taxon>
        <taxon>Solanales</taxon>
        <taxon>Solanaceae</taxon>
        <taxon>Solanoideae</taxon>
        <taxon>Solaneae</taxon>
        <taxon>Solanum</taxon>
    </lineage>
</organism>
<feature type="region of interest" description="Disordered" evidence="1">
    <location>
        <begin position="1"/>
        <end position="21"/>
    </location>
</feature>
<name>A0AAF0V1R0_SOLVR</name>
<evidence type="ECO:0000259" key="2">
    <source>
        <dbReference type="Pfam" id="PF17921"/>
    </source>
</evidence>